<organism evidence="1">
    <name type="scientific">hydrocarbon metagenome</name>
    <dbReference type="NCBI Taxonomy" id="938273"/>
    <lineage>
        <taxon>unclassified sequences</taxon>
        <taxon>metagenomes</taxon>
        <taxon>ecological metagenomes</taxon>
    </lineage>
</organism>
<reference evidence="1" key="1">
    <citation type="journal article" date="2015" name="Proc. Natl. Acad. Sci. U.S.A.">
        <title>Networks of energetic and metabolic interactions define dynamics in microbial communities.</title>
        <authorList>
            <person name="Embree M."/>
            <person name="Liu J.K."/>
            <person name="Al-Bassam M.M."/>
            <person name="Zengler K."/>
        </authorList>
    </citation>
    <scope>NUCLEOTIDE SEQUENCE</scope>
</reference>
<comment type="caution">
    <text evidence="1">The sequence shown here is derived from an EMBL/GenBank/DDBJ whole genome shotgun (WGS) entry which is preliminary data.</text>
</comment>
<dbReference type="EMBL" id="LNQE01001700">
    <property type="protein sequence ID" value="KUG14114.1"/>
    <property type="molecule type" value="Genomic_DNA"/>
</dbReference>
<protein>
    <submittedName>
        <fullName evidence="1">Uncharacterized protein</fullName>
    </submittedName>
</protein>
<accession>A0A0W8F0H5</accession>
<sequence>MICSPVFHRQSETILVSGRMRSGLLIIAPPIFISEMDPSQSR</sequence>
<gene>
    <name evidence="1" type="ORF">ASZ90_016245</name>
</gene>
<proteinExistence type="predicted"/>
<name>A0A0W8F0H5_9ZZZZ</name>
<dbReference type="AlphaFoldDB" id="A0A0W8F0H5"/>
<evidence type="ECO:0000313" key="1">
    <source>
        <dbReference type="EMBL" id="KUG14114.1"/>
    </source>
</evidence>